<evidence type="ECO:0000256" key="4">
    <source>
        <dbReference type="ARBA" id="ARBA00022917"/>
    </source>
</evidence>
<evidence type="ECO:0000313" key="7">
    <source>
        <dbReference type="EMBL" id="JAS75704.1"/>
    </source>
</evidence>
<proteinExistence type="predicted"/>
<dbReference type="AlphaFoldDB" id="A0A1B6HM12"/>
<dbReference type="InterPro" id="IPR013979">
    <property type="entry name" value="TIF_beta_prop-like"/>
</dbReference>
<keyword evidence="2" id="KW-0853">WD repeat</keyword>
<evidence type="ECO:0000256" key="5">
    <source>
        <dbReference type="SAM" id="MobiDB-lite"/>
    </source>
</evidence>
<accession>A0A1B6HM12</accession>
<feature type="compositionally biased region" description="Basic and acidic residues" evidence="5">
    <location>
        <begin position="78"/>
        <end position="90"/>
    </location>
</feature>
<protein>
    <recommendedName>
        <fullName evidence="6">Translation initiation factor beta propellor-like domain-containing protein</fullName>
    </recommendedName>
</protein>
<organism evidence="7">
    <name type="scientific">Homalodisca liturata</name>
    <dbReference type="NCBI Taxonomy" id="320908"/>
    <lineage>
        <taxon>Eukaryota</taxon>
        <taxon>Metazoa</taxon>
        <taxon>Ecdysozoa</taxon>
        <taxon>Arthropoda</taxon>
        <taxon>Hexapoda</taxon>
        <taxon>Insecta</taxon>
        <taxon>Pterygota</taxon>
        <taxon>Neoptera</taxon>
        <taxon>Paraneoptera</taxon>
        <taxon>Hemiptera</taxon>
        <taxon>Auchenorrhyncha</taxon>
        <taxon>Membracoidea</taxon>
        <taxon>Cicadellidae</taxon>
        <taxon>Cicadellinae</taxon>
        <taxon>Proconiini</taxon>
        <taxon>Homalodisca</taxon>
    </lineage>
</organism>
<evidence type="ECO:0000259" key="6">
    <source>
        <dbReference type="Pfam" id="PF08662"/>
    </source>
</evidence>
<evidence type="ECO:0000256" key="1">
    <source>
        <dbReference type="ARBA" id="ARBA00022540"/>
    </source>
</evidence>
<keyword evidence="1" id="KW-0396">Initiation factor</keyword>
<name>A0A1B6HM12_9HEMI</name>
<reference evidence="7" key="1">
    <citation type="submission" date="2015-11" db="EMBL/GenBank/DDBJ databases">
        <title>De novo transcriptome assembly of four potential Pierce s Disease insect vectors from Arizona vineyards.</title>
        <authorList>
            <person name="Tassone E.E."/>
        </authorList>
    </citation>
    <scope>NUCLEOTIDE SEQUENCE</scope>
</reference>
<dbReference type="EMBL" id="GECU01032002">
    <property type="protein sequence ID" value="JAS75704.1"/>
    <property type="molecule type" value="Transcribed_RNA"/>
</dbReference>
<keyword evidence="3" id="KW-0677">Repeat</keyword>
<sequence length="113" mass="12453">NLPGNVEVFCGDESTCKFESLGASIVEWLNDDTHFMVATTNYFKSDNQIKIFDYYGREVEVMECENLVHAAVYGAAERQKTLDPPRKKAVSDASAGYVPPHMRSGRTAEASAG</sequence>
<feature type="non-terminal residue" evidence="7">
    <location>
        <position position="113"/>
    </location>
</feature>
<feature type="domain" description="Translation initiation factor beta propellor-like" evidence="6">
    <location>
        <begin position="1"/>
        <end position="69"/>
    </location>
</feature>
<feature type="non-terminal residue" evidence="7">
    <location>
        <position position="1"/>
    </location>
</feature>
<feature type="region of interest" description="Disordered" evidence="5">
    <location>
        <begin position="78"/>
        <end position="113"/>
    </location>
</feature>
<dbReference type="GO" id="GO:0003743">
    <property type="term" value="F:translation initiation factor activity"/>
    <property type="evidence" value="ECO:0007669"/>
    <property type="project" value="UniProtKB-KW"/>
</dbReference>
<evidence type="ECO:0000256" key="2">
    <source>
        <dbReference type="ARBA" id="ARBA00022574"/>
    </source>
</evidence>
<gene>
    <name evidence="7" type="ORF">g.988</name>
</gene>
<dbReference type="Pfam" id="PF08662">
    <property type="entry name" value="eIF2A"/>
    <property type="match status" value="1"/>
</dbReference>
<keyword evidence="4" id="KW-0648">Protein biosynthesis</keyword>
<evidence type="ECO:0000256" key="3">
    <source>
        <dbReference type="ARBA" id="ARBA00022737"/>
    </source>
</evidence>